<keyword evidence="2 4" id="KW-0238">DNA-binding</keyword>
<evidence type="ECO:0000256" key="1">
    <source>
        <dbReference type="ARBA" id="ARBA00023015"/>
    </source>
</evidence>
<dbReference type="InterPro" id="IPR001647">
    <property type="entry name" value="HTH_TetR"/>
</dbReference>
<dbReference type="PANTHER" id="PTHR30055">
    <property type="entry name" value="HTH-TYPE TRANSCRIPTIONAL REGULATOR RUTR"/>
    <property type="match status" value="1"/>
</dbReference>
<proteinExistence type="predicted"/>
<keyword evidence="1" id="KW-0805">Transcription regulation</keyword>
<gene>
    <name evidence="6" type="ORF">GA0070613_6178</name>
</gene>
<dbReference type="EMBL" id="LT607754">
    <property type="protein sequence ID" value="SCG77206.1"/>
    <property type="molecule type" value="Genomic_DNA"/>
</dbReference>
<dbReference type="Pfam" id="PF00440">
    <property type="entry name" value="TetR_N"/>
    <property type="match status" value="1"/>
</dbReference>
<dbReference type="SUPFAM" id="SSF46689">
    <property type="entry name" value="Homeodomain-like"/>
    <property type="match status" value="1"/>
</dbReference>
<evidence type="ECO:0000256" key="3">
    <source>
        <dbReference type="ARBA" id="ARBA00023163"/>
    </source>
</evidence>
<protein>
    <submittedName>
        <fullName evidence="6">Transcriptional regulator, TetR family</fullName>
    </submittedName>
</protein>
<dbReference type="PROSITE" id="PS50977">
    <property type="entry name" value="HTH_TETR_2"/>
    <property type="match status" value="1"/>
</dbReference>
<dbReference type="Gene3D" id="1.10.357.10">
    <property type="entry name" value="Tetracycline Repressor, domain 2"/>
    <property type="match status" value="1"/>
</dbReference>
<evidence type="ECO:0000313" key="6">
    <source>
        <dbReference type="EMBL" id="SCG77206.1"/>
    </source>
</evidence>
<dbReference type="AlphaFoldDB" id="A0A1C5K4A9"/>
<dbReference type="RefSeq" id="WP_089015408.1">
    <property type="nucleotide sequence ID" value="NZ_LT607754.1"/>
</dbReference>
<dbReference type="PANTHER" id="PTHR30055:SF234">
    <property type="entry name" value="HTH-TYPE TRANSCRIPTIONAL REGULATOR BETI"/>
    <property type="match status" value="1"/>
</dbReference>
<evidence type="ECO:0000313" key="7">
    <source>
        <dbReference type="Proteomes" id="UP000198221"/>
    </source>
</evidence>
<evidence type="ECO:0000256" key="2">
    <source>
        <dbReference type="ARBA" id="ARBA00023125"/>
    </source>
</evidence>
<dbReference type="InterPro" id="IPR009057">
    <property type="entry name" value="Homeodomain-like_sf"/>
</dbReference>
<dbReference type="GO" id="GO:0000976">
    <property type="term" value="F:transcription cis-regulatory region binding"/>
    <property type="evidence" value="ECO:0007669"/>
    <property type="project" value="TreeGrafter"/>
</dbReference>
<organism evidence="6 7">
    <name type="scientific">Micromonospora inositola</name>
    <dbReference type="NCBI Taxonomy" id="47865"/>
    <lineage>
        <taxon>Bacteria</taxon>
        <taxon>Bacillati</taxon>
        <taxon>Actinomycetota</taxon>
        <taxon>Actinomycetes</taxon>
        <taxon>Micromonosporales</taxon>
        <taxon>Micromonosporaceae</taxon>
        <taxon>Micromonospora</taxon>
    </lineage>
</organism>
<feature type="DNA-binding region" description="H-T-H motif" evidence="4">
    <location>
        <begin position="36"/>
        <end position="55"/>
    </location>
</feature>
<evidence type="ECO:0000259" key="5">
    <source>
        <dbReference type="PROSITE" id="PS50977"/>
    </source>
</evidence>
<reference evidence="7" key="1">
    <citation type="submission" date="2016-06" db="EMBL/GenBank/DDBJ databases">
        <authorList>
            <person name="Varghese N."/>
            <person name="Submissions Spin"/>
        </authorList>
    </citation>
    <scope>NUCLEOTIDE SEQUENCE [LARGE SCALE GENOMIC DNA]</scope>
    <source>
        <strain evidence="7">DSM 43819</strain>
    </source>
</reference>
<dbReference type="OrthoDB" id="4823039at2"/>
<sequence length="206" mass="21732">MSRPLSRRARQAQETRRDILDAALRLFAARGYTGTTIADIAAEAGVAVPTVYASVGAKPLLLGRLLETIDLQAGVPELARALGTATDPREVLALGVRITRQVAERGSTIIKVLASAAGSEPEMGQAYAEGLAKHRAGAASTIRRLVTLSALAPGLAEPDAVAVFATLTGTPVYDGLTSHGWSYGKCETWLFDTLATQLLRARRNPV</sequence>
<name>A0A1C5K4A9_9ACTN</name>
<dbReference type="PRINTS" id="PR00455">
    <property type="entry name" value="HTHTETR"/>
</dbReference>
<dbReference type="InterPro" id="IPR050109">
    <property type="entry name" value="HTH-type_TetR-like_transc_reg"/>
</dbReference>
<accession>A0A1C5K4A9</accession>
<feature type="domain" description="HTH tetR-type" evidence="5">
    <location>
        <begin position="13"/>
        <end position="73"/>
    </location>
</feature>
<evidence type="ECO:0000256" key="4">
    <source>
        <dbReference type="PROSITE-ProRule" id="PRU00335"/>
    </source>
</evidence>
<keyword evidence="7" id="KW-1185">Reference proteome</keyword>
<dbReference type="Proteomes" id="UP000198221">
    <property type="component" value="Chromosome I"/>
</dbReference>
<keyword evidence="3" id="KW-0804">Transcription</keyword>
<dbReference type="GO" id="GO:0003700">
    <property type="term" value="F:DNA-binding transcription factor activity"/>
    <property type="evidence" value="ECO:0007669"/>
    <property type="project" value="TreeGrafter"/>
</dbReference>